<reference evidence="3" key="1">
    <citation type="submission" date="2023-01" db="EMBL/GenBank/DDBJ databases">
        <title>Key to firefly adult light organ development and bioluminescence: homeobox transcription factors regulate luciferase expression and transportation to peroxisome.</title>
        <authorList>
            <person name="Fu X."/>
        </authorList>
    </citation>
    <scope>NUCLEOTIDE SEQUENCE [LARGE SCALE GENOMIC DNA]</scope>
</reference>
<comment type="caution">
    <text evidence="2">The sequence shown here is derived from an EMBL/GenBank/DDBJ whole genome shotgun (WGS) entry which is preliminary data.</text>
</comment>
<dbReference type="Pfam" id="PF14846">
    <property type="entry name" value="DUF4485"/>
    <property type="match status" value="1"/>
</dbReference>
<proteinExistence type="predicted"/>
<dbReference type="AlphaFoldDB" id="A0AAN7QDB4"/>
<dbReference type="InterPro" id="IPR027831">
    <property type="entry name" value="DUF4485"/>
</dbReference>
<name>A0AAN7QDB4_9COLE</name>
<sequence>MLEVVHSKKLQNVMATRDNNEFKFALRDVAAHAPKLSNPYDRVRCAEWARKLASLPDDNLESCKIRNEYIQFLRIQIRNNFLHGPFMSPPPETPTLCPLAENLGNMIAHQIPYLPRTGPIAPILHHGSPDGRAFVSAKQIPGGGVLCYMAVSPEGFD</sequence>
<protein>
    <recommendedName>
        <fullName evidence="1">DUF4485 domain-containing protein</fullName>
    </recommendedName>
</protein>
<gene>
    <name evidence="2" type="ORF">RN001_013578</name>
</gene>
<evidence type="ECO:0000313" key="3">
    <source>
        <dbReference type="Proteomes" id="UP001353858"/>
    </source>
</evidence>
<feature type="domain" description="DUF4485" evidence="1">
    <location>
        <begin position="19"/>
        <end position="99"/>
    </location>
</feature>
<dbReference type="EMBL" id="JARPUR010000006">
    <property type="protein sequence ID" value="KAK4874218.1"/>
    <property type="molecule type" value="Genomic_DNA"/>
</dbReference>
<evidence type="ECO:0000313" key="2">
    <source>
        <dbReference type="EMBL" id="KAK4874218.1"/>
    </source>
</evidence>
<evidence type="ECO:0000259" key="1">
    <source>
        <dbReference type="Pfam" id="PF14846"/>
    </source>
</evidence>
<dbReference type="Proteomes" id="UP001353858">
    <property type="component" value="Unassembled WGS sequence"/>
</dbReference>
<keyword evidence="3" id="KW-1185">Reference proteome</keyword>
<organism evidence="2 3">
    <name type="scientific">Aquatica leii</name>
    <dbReference type="NCBI Taxonomy" id="1421715"/>
    <lineage>
        <taxon>Eukaryota</taxon>
        <taxon>Metazoa</taxon>
        <taxon>Ecdysozoa</taxon>
        <taxon>Arthropoda</taxon>
        <taxon>Hexapoda</taxon>
        <taxon>Insecta</taxon>
        <taxon>Pterygota</taxon>
        <taxon>Neoptera</taxon>
        <taxon>Endopterygota</taxon>
        <taxon>Coleoptera</taxon>
        <taxon>Polyphaga</taxon>
        <taxon>Elateriformia</taxon>
        <taxon>Elateroidea</taxon>
        <taxon>Lampyridae</taxon>
        <taxon>Luciolinae</taxon>
        <taxon>Aquatica</taxon>
    </lineage>
</organism>
<accession>A0AAN7QDB4</accession>